<dbReference type="OrthoDB" id="7632355at2"/>
<feature type="transmembrane region" description="Helical" evidence="1">
    <location>
        <begin position="12"/>
        <end position="30"/>
    </location>
</feature>
<keyword evidence="1" id="KW-1133">Transmembrane helix</keyword>
<reference evidence="2 3" key="1">
    <citation type="journal article" date="2013" name="Genome Announc.">
        <title>Draft Genome Sequence for Caulobacter sp. Strain OR37, a Bacterium Tolerant to Heavy Metals.</title>
        <authorList>
            <person name="Utturkar S.M."/>
            <person name="Bollmann A."/>
            <person name="Brzoska R.M."/>
            <person name="Klingeman D.M."/>
            <person name="Epstein S.E."/>
            <person name="Palumbo A.V."/>
            <person name="Brown S.D."/>
        </authorList>
    </citation>
    <scope>NUCLEOTIDE SEQUENCE [LARGE SCALE GENOMIC DNA]</scope>
    <source>
        <strain evidence="2 3">OR37</strain>
    </source>
</reference>
<gene>
    <name evidence="2" type="ORF">OR37_00039</name>
</gene>
<keyword evidence="3" id="KW-1185">Reference proteome</keyword>
<proteinExistence type="predicted"/>
<comment type="caution">
    <text evidence="2">The sequence shown here is derived from an EMBL/GenBank/DDBJ whole genome shotgun (WGS) entry which is preliminary data.</text>
</comment>
<keyword evidence="1" id="KW-0812">Transmembrane</keyword>
<accession>R0EDL2</accession>
<evidence type="ECO:0000313" key="2">
    <source>
        <dbReference type="EMBL" id="ENZ83538.1"/>
    </source>
</evidence>
<dbReference type="PATRIC" id="fig|1292034.3.peg.40"/>
<organism evidence="2 3">
    <name type="scientific">Caulobacter vibrioides OR37</name>
    <dbReference type="NCBI Taxonomy" id="1292034"/>
    <lineage>
        <taxon>Bacteria</taxon>
        <taxon>Pseudomonadati</taxon>
        <taxon>Pseudomonadota</taxon>
        <taxon>Alphaproteobacteria</taxon>
        <taxon>Caulobacterales</taxon>
        <taxon>Caulobacteraceae</taxon>
        <taxon>Caulobacter</taxon>
    </lineage>
</organism>
<evidence type="ECO:0000313" key="3">
    <source>
        <dbReference type="Proteomes" id="UP000013063"/>
    </source>
</evidence>
<evidence type="ECO:0000256" key="1">
    <source>
        <dbReference type="SAM" id="Phobius"/>
    </source>
</evidence>
<feature type="transmembrane region" description="Helical" evidence="1">
    <location>
        <begin position="81"/>
        <end position="103"/>
    </location>
</feature>
<dbReference type="STRING" id="1292034.OR37_00039"/>
<sequence>MSEDIFRQFWWLIFPISWFIFGGFESWLSYRAHRETLDLIKTYAASGREPPPELLAKLNKRWRGERDEDERPRYRRRRERTWYQVVLYGMLSAGFAFAAFTNIYGAGEAFTIVAFVLGALCAATLVQVLFDRSGPTI</sequence>
<dbReference type="RefSeq" id="WP_004615061.1">
    <property type="nucleotide sequence ID" value="NZ_APMP01000001.1"/>
</dbReference>
<dbReference type="Proteomes" id="UP000013063">
    <property type="component" value="Unassembled WGS sequence"/>
</dbReference>
<feature type="transmembrane region" description="Helical" evidence="1">
    <location>
        <begin position="109"/>
        <end position="130"/>
    </location>
</feature>
<keyword evidence="1" id="KW-0472">Membrane</keyword>
<protein>
    <submittedName>
        <fullName evidence="2">Uncharacterized protein</fullName>
    </submittedName>
</protein>
<name>R0EDL2_CAUVI</name>
<dbReference type="AlphaFoldDB" id="R0EDL2"/>
<dbReference type="EMBL" id="APMP01000001">
    <property type="protein sequence ID" value="ENZ83538.1"/>
    <property type="molecule type" value="Genomic_DNA"/>
</dbReference>
<dbReference type="eggNOG" id="ENOG50335VG">
    <property type="taxonomic scope" value="Bacteria"/>
</dbReference>